<keyword evidence="2" id="KW-1185">Reference proteome</keyword>
<proteinExistence type="predicted"/>
<protein>
    <submittedName>
        <fullName evidence="1">Uncharacterized protein</fullName>
    </submittedName>
</protein>
<dbReference type="Proteomes" id="UP001176941">
    <property type="component" value="Chromosome 30"/>
</dbReference>
<accession>A0ABN8ZBU1</accession>
<evidence type="ECO:0000313" key="1">
    <source>
        <dbReference type="EMBL" id="CAI9170983.1"/>
    </source>
</evidence>
<reference evidence="1" key="1">
    <citation type="submission" date="2023-04" db="EMBL/GenBank/DDBJ databases">
        <authorList>
            <consortium name="ELIXIR-Norway"/>
        </authorList>
    </citation>
    <scope>NUCLEOTIDE SEQUENCE [LARGE SCALE GENOMIC DNA]</scope>
</reference>
<organism evidence="1 2">
    <name type="scientific">Rangifer tarandus platyrhynchus</name>
    <name type="common">Svalbard reindeer</name>
    <dbReference type="NCBI Taxonomy" id="3082113"/>
    <lineage>
        <taxon>Eukaryota</taxon>
        <taxon>Metazoa</taxon>
        <taxon>Chordata</taxon>
        <taxon>Craniata</taxon>
        <taxon>Vertebrata</taxon>
        <taxon>Euteleostomi</taxon>
        <taxon>Mammalia</taxon>
        <taxon>Eutheria</taxon>
        <taxon>Laurasiatheria</taxon>
        <taxon>Artiodactyla</taxon>
        <taxon>Ruminantia</taxon>
        <taxon>Pecora</taxon>
        <taxon>Cervidae</taxon>
        <taxon>Odocoileinae</taxon>
        <taxon>Rangifer</taxon>
    </lineage>
</organism>
<gene>
    <name evidence="1" type="ORF">MRATA1EN1_LOCUS19945</name>
</gene>
<evidence type="ECO:0000313" key="2">
    <source>
        <dbReference type="Proteomes" id="UP001176941"/>
    </source>
</evidence>
<sequence>MKKSLDYKASFPAALMPEDTILPCRVSWAHFRVSRTHFRVHRPHRASPDYSAQAGSGGHLQMGDGLCPKHRERGAISVLELQQMMSDEFQARPEGPNRPCPKEGMSASPSLLWGMRGWVAPSVGRWRTGCETCCRSVVPKELSRGRSQIPVGPGQAHRD</sequence>
<dbReference type="EMBL" id="OX459966">
    <property type="protein sequence ID" value="CAI9170983.1"/>
    <property type="molecule type" value="Genomic_DNA"/>
</dbReference>
<name>A0ABN8ZBU1_RANTA</name>